<name>A0ABS3ASR5_9BACT</name>
<organism evidence="3 4">
    <name type="scientific">Desulfotalea psychrophila</name>
    <dbReference type="NCBI Taxonomy" id="84980"/>
    <lineage>
        <taxon>Bacteria</taxon>
        <taxon>Pseudomonadati</taxon>
        <taxon>Thermodesulfobacteriota</taxon>
        <taxon>Desulfobulbia</taxon>
        <taxon>Desulfobulbales</taxon>
        <taxon>Desulfocapsaceae</taxon>
        <taxon>Desulfotalea</taxon>
    </lineage>
</organism>
<comment type="caution">
    <text evidence="3">The sequence shown here is derived from an EMBL/GenBank/DDBJ whole genome shotgun (WGS) entry which is preliminary data.</text>
</comment>
<reference evidence="3 4" key="1">
    <citation type="submission" date="2021-02" db="EMBL/GenBank/DDBJ databases">
        <title>Activity-based single-cell genomes from oceanic crustal fluid captures similar information to metagenomic and metatranscriptomic surveys with orders of magnitude less sampling.</title>
        <authorList>
            <person name="D'Angelo T.S."/>
            <person name="Orcutt B.N."/>
        </authorList>
    </citation>
    <scope>NUCLEOTIDE SEQUENCE [LARGE SCALE GENOMIC DNA]</scope>
    <source>
        <strain evidence="3">AH-315-G02</strain>
    </source>
</reference>
<proteinExistence type="inferred from homology"/>
<dbReference type="Pfam" id="PF01370">
    <property type="entry name" value="Epimerase"/>
    <property type="match status" value="1"/>
</dbReference>
<feature type="domain" description="NAD-dependent epimerase/dehydratase" evidence="2">
    <location>
        <begin position="11"/>
        <end position="181"/>
    </location>
</feature>
<accession>A0ABS3ASR5</accession>
<gene>
    <name evidence="3" type="ORF">JYU06_00395</name>
</gene>
<dbReference type="Gene3D" id="3.40.50.720">
    <property type="entry name" value="NAD(P)-binding Rossmann-like Domain"/>
    <property type="match status" value="1"/>
</dbReference>
<sequence length="385" mass="43875">MKQQNKKIRGIIVGGSGLIGGAFVHYFNKCCSKDIEILSPNSKKMNIADKDDIERYTNHWKPDFIINAAIAAIDSDPQLTYSINYIGSINLAIIAAKLHIPYIFISSAAVLPDGEELLEDQENSLAASLSNYAKSKLMCEMTLKHMHEQQGLDFTAIRLAIVYGKHDHKTQGFHRLLHSIAEQAMPIIPTAKGVQHSYTNAKKIPYFIHHTLKNRSEFSGQLYNFVDPEPVELAHLIKTIRNFLGVTKPRNIFLPLRIANCGIYVLKILQRQLLCIGIDVKLPAELMFLDQFYKTQTLNSAKLKRSSFTDPWPEETVYSELPEMIEHYISRWEQLNCISGFNDDFFEPQKDVQQFINEPQQLLEEIHGGDVTPFGEFSKFSQTKK</sequence>
<dbReference type="PANTHER" id="PTHR43000">
    <property type="entry name" value="DTDP-D-GLUCOSE 4,6-DEHYDRATASE-RELATED"/>
    <property type="match status" value="1"/>
</dbReference>
<dbReference type="EMBL" id="JAFITO010000002">
    <property type="protein sequence ID" value="MBN4067972.1"/>
    <property type="molecule type" value="Genomic_DNA"/>
</dbReference>
<dbReference type="SUPFAM" id="SSF51735">
    <property type="entry name" value="NAD(P)-binding Rossmann-fold domains"/>
    <property type="match status" value="1"/>
</dbReference>
<dbReference type="CDD" id="cd08946">
    <property type="entry name" value="SDR_e"/>
    <property type="match status" value="1"/>
</dbReference>
<comment type="similarity">
    <text evidence="1">Belongs to the NAD(P)-dependent epimerase/dehydratase family.</text>
</comment>
<dbReference type="InterPro" id="IPR001509">
    <property type="entry name" value="Epimerase_deHydtase"/>
</dbReference>
<keyword evidence="4" id="KW-1185">Reference proteome</keyword>
<evidence type="ECO:0000256" key="1">
    <source>
        <dbReference type="ARBA" id="ARBA00007637"/>
    </source>
</evidence>
<dbReference type="Proteomes" id="UP000717534">
    <property type="component" value="Unassembled WGS sequence"/>
</dbReference>
<evidence type="ECO:0000313" key="4">
    <source>
        <dbReference type="Proteomes" id="UP000717534"/>
    </source>
</evidence>
<dbReference type="InterPro" id="IPR036291">
    <property type="entry name" value="NAD(P)-bd_dom_sf"/>
</dbReference>
<evidence type="ECO:0000259" key="2">
    <source>
        <dbReference type="Pfam" id="PF01370"/>
    </source>
</evidence>
<evidence type="ECO:0000313" key="3">
    <source>
        <dbReference type="EMBL" id="MBN4067972.1"/>
    </source>
</evidence>
<protein>
    <submittedName>
        <fullName evidence="3">SDR family oxidoreductase</fullName>
    </submittedName>
</protein>